<dbReference type="SUPFAM" id="SSF53335">
    <property type="entry name" value="S-adenosyl-L-methionine-dependent methyltransferases"/>
    <property type="match status" value="1"/>
</dbReference>
<accession>A0A162ETR9</accession>
<keyword evidence="3" id="KW-1185">Reference proteome</keyword>
<name>A0A162ETR9_9BACI</name>
<dbReference type="STRING" id="519424.AZF04_15890"/>
<dbReference type="InterPro" id="IPR029063">
    <property type="entry name" value="SAM-dependent_MTases_sf"/>
</dbReference>
<feature type="domain" description="Methyltransferase FkbM" evidence="1">
    <location>
        <begin position="164"/>
        <end position="321"/>
    </location>
</feature>
<dbReference type="NCBIfam" id="TIGR01444">
    <property type="entry name" value="fkbM_fam"/>
    <property type="match status" value="1"/>
</dbReference>
<dbReference type="OrthoDB" id="9802760at2"/>
<gene>
    <name evidence="2" type="ORF">AZF04_15890</name>
</gene>
<comment type="caution">
    <text evidence="2">The sequence shown here is derived from an EMBL/GenBank/DDBJ whole genome shotgun (WGS) entry which is preliminary data.</text>
</comment>
<dbReference type="Pfam" id="PF05050">
    <property type="entry name" value="Methyltransf_21"/>
    <property type="match status" value="1"/>
</dbReference>
<dbReference type="AlphaFoldDB" id="A0A162ETR9"/>
<dbReference type="Gene3D" id="3.40.50.720">
    <property type="entry name" value="NAD(P)-binding Rossmann-like Domain"/>
    <property type="match status" value="1"/>
</dbReference>
<dbReference type="InterPro" id="IPR006342">
    <property type="entry name" value="FkbM_mtfrase"/>
</dbReference>
<dbReference type="PANTHER" id="PTHR34203">
    <property type="entry name" value="METHYLTRANSFERASE, FKBM FAMILY PROTEIN"/>
    <property type="match status" value="1"/>
</dbReference>
<reference evidence="2" key="1">
    <citation type="submission" date="2016-02" db="EMBL/GenBank/DDBJ databases">
        <title>Genome sequence of Bacillus trypoxylicola KCTC 13244(T).</title>
        <authorList>
            <person name="Jeong H."/>
            <person name="Park S.-H."/>
            <person name="Choi S.-K."/>
        </authorList>
    </citation>
    <scope>NUCLEOTIDE SEQUENCE [LARGE SCALE GENOMIC DNA]</scope>
    <source>
        <strain evidence="2">KCTC 13244</strain>
    </source>
</reference>
<organism evidence="2 3">
    <name type="scientific">Alkalihalobacillus trypoxylicola</name>
    <dbReference type="NCBI Taxonomy" id="519424"/>
    <lineage>
        <taxon>Bacteria</taxon>
        <taxon>Bacillati</taxon>
        <taxon>Bacillota</taxon>
        <taxon>Bacilli</taxon>
        <taxon>Bacillales</taxon>
        <taxon>Bacillaceae</taxon>
        <taxon>Alkalihalobacillus</taxon>
    </lineage>
</organism>
<evidence type="ECO:0000313" key="2">
    <source>
        <dbReference type="EMBL" id="KYG33705.1"/>
    </source>
</evidence>
<sequence length="362" mass="41982">MTRNIVFFGASLKGKEMLDVLLKNVDENYQFLFFVDNDQEKWGQKIRGYEIKKPSELHLINRKDLLIFISSMYQEEIAEQLRNMNFIENQQFFAGRTDGSSFPVTLTFSQDKQLVVNLAEKRGFKLFINKYFNSEMTKFSRVQANLNQFWVKTVEEFIPTVVVDVGLNYGEGLFSTIYKEPVDIIGIEPNPYLIDFIRNSIELHPNKNNINVVEAIASNGYNEKLEFFVNEQSGLSGLVAQNQGIKEIIYVQSIKLDDILLKKGSIDRLLFKIDVEGHEPYVLEGMSKTISSSKEAIGFVEFDSKFLDKQGINIQEYLNFLFKWFLVEIYQDRVRTSISKEGLLNLTKMKKHLHTDLVLIKK</sequence>
<dbReference type="EMBL" id="LTAO01000005">
    <property type="protein sequence ID" value="KYG33705.1"/>
    <property type="molecule type" value="Genomic_DNA"/>
</dbReference>
<protein>
    <recommendedName>
        <fullName evidence="1">Methyltransferase FkbM domain-containing protein</fullName>
    </recommendedName>
</protein>
<dbReference type="PANTHER" id="PTHR34203:SF15">
    <property type="entry name" value="SLL1173 PROTEIN"/>
    <property type="match status" value="1"/>
</dbReference>
<proteinExistence type="predicted"/>
<dbReference type="RefSeq" id="WP_061947766.1">
    <property type="nucleotide sequence ID" value="NZ_LTAO01000005.1"/>
</dbReference>
<dbReference type="InterPro" id="IPR052514">
    <property type="entry name" value="SAM-dependent_MTase"/>
</dbReference>
<dbReference type="Gene3D" id="3.40.50.150">
    <property type="entry name" value="Vaccinia Virus protein VP39"/>
    <property type="match status" value="1"/>
</dbReference>
<evidence type="ECO:0000259" key="1">
    <source>
        <dbReference type="Pfam" id="PF05050"/>
    </source>
</evidence>
<evidence type="ECO:0000313" key="3">
    <source>
        <dbReference type="Proteomes" id="UP000075806"/>
    </source>
</evidence>
<dbReference type="Proteomes" id="UP000075806">
    <property type="component" value="Unassembled WGS sequence"/>
</dbReference>